<dbReference type="InterPro" id="IPR050730">
    <property type="entry name" value="UBX_domain-protein"/>
</dbReference>
<evidence type="ECO:0000313" key="4">
    <source>
        <dbReference type="Proteomes" id="UP001642484"/>
    </source>
</evidence>
<feature type="region of interest" description="Disordered" evidence="1">
    <location>
        <begin position="81"/>
        <end position="142"/>
    </location>
</feature>
<comment type="caution">
    <text evidence="3">The sequence shown here is derived from an EMBL/GenBank/DDBJ whole genome shotgun (WGS) entry which is preliminary data.</text>
</comment>
<name>A0ABP0Q5R8_9DINO</name>
<feature type="compositionally biased region" description="Basic and acidic residues" evidence="1">
    <location>
        <begin position="81"/>
        <end position="113"/>
    </location>
</feature>
<accession>A0ABP0Q5R8</accession>
<dbReference type="PANTHER" id="PTHR23322:SF93">
    <property type="entry name" value="UBX DOMAIN-CONTAINING PROTEIN 8"/>
    <property type="match status" value="1"/>
</dbReference>
<dbReference type="EMBL" id="CAXAMN010024073">
    <property type="protein sequence ID" value="CAK9083578.1"/>
    <property type="molecule type" value="Genomic_DNA"/>
</dbReference>
<gene>
    <name evidence="2" type="ORF">CCMP2556_LOCUS40665</name>
    <name evidence="3" type="ORF">CCMP2556_LOCUS40727</name>
</gene>
<protein>
    <submittedName>
        <fullName evidence="3">Uncharacterized protein</fullName>
    </submittedName>
</protein>
<dbReference type="PANTHER" id="PTHR23322">
    <property type="entry name" value="FAS-ASSOCIATED PROTEIN"/>
    <property type="match status" value="1"/>
</dbReference>
<evidence type="ECO:0000313" key="3">
    <source>
        <dbReference type="EMBL" id="CAK9083578.1"/>
    </source>
</evidence>
<organism evidence="3 4">
    <name type="scientific">Durusdinium trenchii</name>
    <dbReference type="NCBI Taxonomy" id="1381693"/>
    <lineage>
        <taxon>Eukaryota</taxon>
        <taxon>Sar</taxon>
        <taxon>Alveolata</taxon>
        <taxon>Dinophyceae</taxon>
        <taxon>Suessiales</taxon>
        <taxon>Symbiodiniaceae</taxon>
        <taxon>Durusdinium</taxon>
    </lineage>
</organism>
<proteinExistence type="predicted"/>
<keyword evidence="4" id="KW-1185">Reference proteome</keyword>
<sequence>MEAHQVARMIHARQFPSFCVLLPASVEEIRVIGALHGQIEPDAASALLAACMEEMETHRAEIVAQQAQRVEDRFLREQQDREYQEALEMDRRRAEEREAQRRREEEERQKATERQGAQRRVGVSVPQRRQLSHVPSVWSTRC</sequence>
<evidence type="ECO:0000256" key="1">
    <source>
        <dbReference type="SAM" id="MobiDB-lite"/>
    </source>
</evidence>
<dbReference type="EMBL" id="CAXAMN010024040">
    <property type="protein sequence ID" value="CAK9083410.1"/>
    <property type="molecule type" value="Genomic_DNA"/>
</dbReference>
<evidence type="ECO:0000313" key="2">
    <source>
        <dbReference type="EMBL" id="CAK9083410.1"/>
    </source>
</evidence>
<dbReference type="Proteomes" id="UP001642484">
    <property type="component" value="Unassembled WGS sequence"/>
</dbReference>
<reference evidence="3 4" key="1">
    <citation type="submission" date="2024-02" db="EMBL/GenBank/DDBJ databases">
        <authorList>
            <person name="Chen Y."/>
            <person name="Shah S."/>
            <person name="Dougan E. K."/>
            <person name="Thang M."/>
            <person name="Chan C."/>
        </authorList>
    </citation>
    <scope>NUCLEOTIDE SEQUENCE [LARGE SCALE GENOMIC DNA]</scope>
</reference>